<reference evidence="5" key="1">
    <citation type="submission" date="2019-10" db="EMBL/GenBank/DDBJ databases">
        <title>Description of Paenibacillus glebae sp. nov.</title>
        <authorList>
            <person name="Carlier A."/>
            <person name="Qi S."/>
        </authorList>
    </citation>
    <scope>NUCLEOTIDE SEQUENCE</scope>
    <source>
        <strain evidence="5">LMG 31456</strain>
    </source>
</reference>
<dbReference type="InterPro" id="IPR011050">
    <property type="entry name" value="Pectin_lyase_fold/virulence"/>
</dbReference>
<dbReference type="Proteomes" id="UP000641588">
    <property type="component" value="Unassembled WGS sequence"/>
</dbReference>
<dbReference type="PANTHER" id="PTHR31339:SF0">
    <property type="entry name" value="PECTIN LYASE-LIKE SUPERFAMILY PROTEIN"/>
    <property type="match status" value="1"/>
</dbReference>
<dbReference type="Pfam" id="PF00295">
    <property type="entry name" value="Glyco_hydro_28"/>
    <property type="match status" value="1"/>
</dbReference>
<keyword evidence="2 4" id="KW-0378">Hydrolase</keyword>
<dbReference type="Gene3D" id="2.160.20.10">
    <property type="entry name" value="Single-stranded right-handed beta-helix, Pectin lyase-like"/>
    <property type="match status" value="1"/>
</dbReference>
<comment type="caution">
    <text evidence="5">The sequence shown here is derived from an EMBL/GenBank/DDBJ whole genome shotgun (WGS) entry which is preliminary data.</text>
</comment>
<dbReference type="AlphaFoldDB" id="A0A972GT26"/>
<dbReference type="InterPro" id="IPR006626">
    <property type="entry name" value="PbH1"/>
</dbReference>
<dbReference type="GO" id="GO:0005975">
    <property type="term" value="P:carbohydrate metabolic process"/>
    <property type="evidence" value="ECO:0007669"/>
    <property type="project" value="InterPro"/>
</dbReference>
<keyword evidence="3 4" id="KW-0326">Glycosidase</keyword>
<evidence type="ECO:0000256" key="3">
    <source>
        <dbReference type="ARBA" id="ARBA00023295"/>
    </source>
</evidence>
<gene>
    <name evidence="5" type="ORF">GC093_10650</name>
</gene>
<name>A0A972GT26_9BACL</name>
<evidence type="ECO:0000313" key="6">
    <source>
        <dbReference type="Proteomes" id="UP000641588"/>
    </source>
</evidence>
<accession>A0A972GT26</accession>
<dbReference type="InterPro" id="IPR000743">
    <property type="entry name" value="Glyco_hydro_28"/>
</dbReference>
<dbReference type="EMBL" id="WHOD01000049">
    <property type="protein sequence ID" value="NOU93678.1"/>
    <property type="molecule type" value="Genomic_DNA"/>
</dbReference>
<comment type="similarity">
    <text evidence="1 4">Belongs to the glycosyl hydrolase 28 family.</text>
</comment>
<sequence length="536" mass="58722">MRCSRFIVEMPCKRRCPALFINIRDFGAVGDAVTKDTKSIQAAIDHCEKQGGGTVLVPQGHFLSGTLMLKSNVNLHLDAAARIVSSLEEQDFTSADSDGQALSDGQGSSALLCARHAERISVTGMGTIDGRGELFLEPEKQDGDYVLLPISAFRPKMIDFEGCTDVLFRDVTLHRASSWGLHMTGCQRVTIHGIKIMGQLRAPNNDGIDPDCCKDVHISDCHIETGDDCIVVKTTQYGAERYGACENITVTNCTMTTHDSAVKIGTETHADIRNIVVQNCVIRDSNRGLGVWVRDGATIENILFSNIVIETRLFSDEAEIARPLRWWGKSEPIFITAERRSEKHAAPGIIRNIRVDHLSVESEGGVYLEGSEDSVIEGISIRGLKLIMRRKSGYPGGLFDTQPSIRGVFQHDVPAVFCRHAKNVSFDDIEVVWAGEPNRHWSHAFSGESIERLSLKGFRGGPAQAGSSAVELKDVRELSVEGCKAEAGTGAFLSLERVNPDQLFVVGNDFSKAKKAVRFTDGSEPEYFAAANRMPK</sequence>
<dbReference type="InterPro" id="IPR051801">
    <property type="entry name" value="GH28_Enzymes"/>
</dbReference>
<dbReference type="GO" id="GO:0004650">
    <property type="term" value="F:polygalacturonase activity"/>
    <property type="evidence" value="ECO:0007669"/>
    <property type="project" value="InterPro"/>
</dbReference>
<protein>
    <submittedName>
        <fullName evidence="5">Glycoside hydrolase family 28 protein</fullName>
    </submittedName>
</protein>
<proteinExistence type="inferred from homology"/>
<dbReference type="SUPFAM" id="SSF51126">
    <property type="entry name" value="Pectin lyase-like"/>
    <property type="match status" value="1"/>
</dbReference>
<dbReference type="SMART" id="SM00710">
    <property type="entry name" value="PbH1"/>
    <property type="match status" value="6"/>
</dbReference>
<evidence type="ECO:0000256" key="1">
    <source>
        <dbReference type="ARBA" id="ARBA00008834"/>
    </source>
</evidence>
<evidence type="ECO:0000313" key="5">
    <source>
        <dbReference type="EMBL" id="NOU93678.1"/>
    </source>
</evidence>
<keyword evidence="6" id="KW-1185">Reference proteome</keyword>
<dbReference type="InterPro" id="IPR012334">
    <property type="entry name" value="Pectin_lyas_fold"/>
</dbReference>
<dbReference type="PANTHER" id="PTHR31339">
    <property type="entry name" value="PECTIN LYASE-RELATED"/>
    <property type="match status" value="1"/>
</dbReference>
<organism evidence="5 6">
    <name type="scientific">Paenibacillus foliorum</name>
    <dbReference type="NCBI Taxonomy" id="2654974"/>
    <lineage>
        <taxon>Bacteria</taxon>
        <taxon>Bacillati</taxon>
        <taxon>Bacillota</taxon>
        <taxon>Bacilli</taxon>
        <taxon>Bacillales</taxon>
        <taxon>Paenibacillaceae</taxon>
        <taxon>Paenibacillus</taxon>
    </lineage>
</organism>
<evidence type="ECO:0000256" key="4">
    <source>
        <dbReference type="RuleBase" id="RU361169"/>
    </source>
</evidence>
<evidence type="ECO:0000256" key="2">
    <source>
        <dbReference type="ARBA" id="ARBA00022801"/>
    </source>
</evidence>